<comment type="pathway">
    <text evidence="1 6">One-carbon metabolism; tetrahydrofolate interconversion.</text>
</comment>
<evidence type="ECO:0000256" key="3">
    <source>
        <dbReference type="ARBA" id="ARBA00022598"/>
    </source>
</evidence>
<evidence type="ECO:0000256" key="4">
    <source>
        <dbReference type="ARBA" id="ARBA00022741"/>
    </source>
</evidence>
<dbReference type="Gene3D" id="3.30.1510.10">
    <property type="entry name" value="Domain 2, N(10)-formyltetrahydrofolate synthetase"/>
    <property type="match status" value="1"/>
</dbReference>
<dbReference type="GO" id="GO:0004329">
    <property type="term" value="F:formate-tetrahydrofolate ligase activity"/>
    <property type="evidence" value="ECO:0007669"/>
    <property type="project" value="UniProtKB-UniRule"/>
</dbReference>
<keyword evidence="8" id="KW-1185">Reference proteome</keyword>
<sequence length="583" mass="61612">MKTDGQIAAESPLQSMQQIGAQLGLTPEELIPYGRTVAKVDVEALRSRLGGFDSPKARYINVTAITPTPFGEGKTTTSVALTQGLGRIGKRSAATLRQPSMGPTFGIKGGAAGGGYSQVIPMEAMNLHLTGDIHAISAAHNLLAAGIDARIYHEDRWSDAFFERKGLHKLNIDPGAVAWRRVVDISDRGLRNVITGLGDRADGPMRQTGFDITVASELMAILALARSLPDLRERIGRIIPAWSRKGDPITADDFGAAGAMAALLKDAFQPNLLQTIEGQPVLVHAGPFANIAHGNSSIVADDVARSLADYVITEAGFAADIGFEKFCNIKCRTSGQVPDAVVLVATVRALKYHGGGAGLTPGKKIPAEYETENVELVRTGCANLAAHIRNVRSFGLPVVVAINAFPTDTAAEREVIRQEAMAAGARDAVVHTGFADGGRGTEALAEAVVAACDEADAASFRFSYELSDSIEDKLRALATGLYGADDIEIQPAAAARIKQFSELGHDKLPVCVAKTHLSISHDPKRRGAPAGYVFPIRDLRLSAGAGFLYALAGDIRTMPGLPSRPGFMDIDLDPRTGGIIGLS</sequence>
<reference evidence="8" key="1">
    <citation type="journal article" date="2013" name="Stand. Genomic Sci.">
        <title>Complete genome sequence of the halophilic bacterium Spirochaeta africana type strain (Z-7692(T)) from the alkaline Lake Magadi in the East African Rift.</title>
        <authorList>
            <person name="Liolos K."/>
            <person name="Abt B."/>
            <person name="Scheuner C."/>
            <person name="Teshima H."/>
            <person name="Held B."/>
            <person name="Lapidus A."/>
            <person name="Nolan M."/>
            <person name="Lucas S."/>
            <person name="Deshpande S."/>
            <person name="Cheng J.F."/>
            <person name="Tapia R."/>
            <person name="Goodwin L.A."/>
            <person name="Pitluck S."/>
            <person name="Pagani I."/>
            <person name="Ivanova N."/>
            <person name="Mavromatis K."/>
            <person name="Mikhailova N."/>
            <person name="Huntemann M."/>
            <person name="Pati A."/>
            <person name="Chen A."/>
            <person name="Palaniappan K."/>
            <person name="Land M."/>
            <person name="Rohde M."/>
            <person name="Tindall B.J."/>
            <person name="Detter J.C."/>
            <person name="Goker M."/>
            <person name="Bristow J."/>
            <person name="Eisen J.A."/>
            <person name="Markowitz V."/>
            <person name="Hugenholtz P."/>
            <person name="Woyke T."/>
            <person name="Klenk H.P."/>
            <person name="Kyrpides N.C."/>
        </authorList>
    </citation>
    <scope>NUCLEOTIDE SEQUENCE</scope>
    <source>
        <strain evidence="8">ATCC 700263 / DSM 8902 / Z-7692</strain>
    </source>
</reference>
<comment type="catalytic activity">
    <reaction evidence="6">
        <text>(6S)-5,6,7,8-tetrahydrofolate + formate + ATP = (6R)-10-formyltetrahydrofolate + ADP + phosphate</text>
        <dbReference type="Rhea" id="RHEA:20221"/>
        <dbReference type="ChEBI" id="CHEBI:15740"/>
        <dbReference type="ChEBI" id="CHEBI:30616"/>
        <dbReference type="ChEBI" id="CHEBI:43474"/>
        <dbReference type="ChEBI" id="CHEBI:57453"/>
        <dbReference type="ChEBI" id="CHEBI:195366"/>
        <dbReference type="ChEBI" id="CHEBI:456216"/>
        <dbReference type="EC" id="6.3.4.3"/>
    </reaction>
</comment>
<dbReference type="HOGENOM" id="CLU_003601_3_3_12"/>
<keyword evidence="5 6" id="KW-0067">ATP-binding</keyword>
<dbReference type="FunFam" id="3.10.410.10:FF:000001">
    <property type="entry name" value="Putative formate--tetrahydrofolate ligase"/>
    <property type="match status" value="1"/>
</dbReference>
<organism evidence="7 8">
    <name type="scientific">Spirochaeta africana (strain ATCC 700263 / DSM 8902 / Z-7692)</name>
    <dbReference type="NCBI Taxonomy" id="889378"/>
    <lineage>
        <taxon>Bacteria</taxon>
        <taxon>Pseudomonadati</taxon>
        <taxon>Spirochaetota</taxon>
        <taxon>Spirochaetia</taxon>
        <taxon>Spirochaetales</taxon>
        <taxon>Spirochaetaceae</taxon>
        <taxon>Spirochaeta</taxon>
    </lineage>
</organism>
<dbReference type="InterPro" id="IPR020628">
    <property type="entry name" value="Formate_THF_ligase_CS"/>
</dbReference>
<dbReference type="Gene3D" id="3.40.50.300">
    <property type="entry name" value="P-loop containing nucleotide triphosphate hydrolases"/>
    <property type="match status" value="1"/>
</dbReference>
<dbReference type="InterPro" id="IPR000559">
    <property type="entry name" value="Formate_THF_ligase"/>
</dbReference>
<name>H9UG28_SPIAZ</name>
<evidence type="ECO:0000313" key="8">
    <source>
        <dbReference type="Proteomes" id="UP000007383"/>
    </source>
</evidence>
<dbReference type="RefSeq" id="WP_014454469.1">
    <property type="nucleotide sequence ID" value="NC_017098.1"/>
</dbReference>
<dbReference type="NCBIfam" id="NF010030">
    <property type="entry name" value="PRK13505.1"/>
    <property type="match status" value="1"/>
</dbReference>
<dbReference type="EC" id="6.3.4.3" evidence="6"/>
<gene>
    <name evidence="6" type="primary">fhs</name>
    <name evidence="7" type="ordered locus">Spiaf_0366</name>
</gene>
<dbReference type="STRING" id="889378.Spiaf_0366"/>
<dbReference type="PROSITE" id="PS00722">
    <property type="entry name" value="FTHFS_2"/>
    <property type="match status" value="1"/>
</dbReference>
<keyword evidence="3 6" id="KW-0436">Ligase</keyword>
<comment type="similarity">
    <text evidence="6">Belongs to the formate--tetrahydrofolate ligase family.</text>
</comment>
<dbReference type="UniPathway" id="UPA00193"/>
<feature type="binding site" evidence="6">
    <location>
        <begin position="68"/>
        <end position="75"/>
    </location>
    <ligand>
        <name>ATP</name>
        <dbReference type="ChEBI" id="CHEBI:30616"/>
    </ligand>
</feature>
<evidence type="ECO:0000313" key="7">
    <source>
        <dbReference type="EMBL" id="AFG36471.1"/>
    </source>
</evidence>
<evidence type="ECO:0000256" key="5">
    <source>
        <dbReference type="ARBA" id="ARBA00022840"/>
    </source>
</evidence>
<dbReference type="KEGG" id="sfc:Spiaf_0366"/>
<dbReference type="AlphaFoldDB" id="H9UG28"/>
<evidence type="ECO:0000256" key="6">
    <source>
        <dbReference type="HAMAP-Rule" id="MF_01543"/>
    </source>
</evidence>
<dbReference type="Proteomes" id="UP000007383">
    <property type="component" value="Chromosome"/>
</dbReference>
<dbReference type="GO" id="GO:0035999">
    <property type="term" value="P:tetrahydrofolate interconversion"/>
    <property type="evidence" value="ECO:0007669"/>
    <property type="project" value="UniProtKB-UniRule"/>
</dbReference>
<dbReference type="GO" id="GO:0005524">
    <property type="term" value="F:ATP binding"/>
    <property type="evidence" value="ECO:0007669"/>
    <property type="project" value="UniProtKB-UniRule"/>
</dbReference>
<dbReference type="eggNOG" id="COG2759">
    <property type="taxonomic scope" value="Bacteria"/>
</dbReference>
<keyword evidence="4 6" id="KW-0547">Nucleotide-binding</keyword>
<keyword evidence="2 6" id="KW-0554">One-carbon metabolism</keyword>
<dbReference type="SUPFAM" id="SSF52540">
    <property type="entry name" value="P-loop containing nucleoside triphosphate hydrolases"/>
    <property type="match status" value="1"/>
</dbReference>
<dbReference type="InterPro" id="IPR027417">
    <property type="entry name" value="P-loop_NTPase"/>
</dbReference>
<proteinExistence type="inferred from homology"/>
<dbReference type="PROSITE" id="PS00721">
    <property type="entry name" value="FTHFS_1"/>
    <property type="match status" value="1"/>
</dbReference>
<evidence type="ECO:0000256" key="1">
    <source>
        <dbReference type="ARBA" id="ARBA00004777"/>
    </source>
</evidence>
<dbReference type="CDD" id="cd00477">
    <property type="entry name" value="FTHFS"/>
    <property type="match status" value="1"/>
</dbReference>
<dbReference type="PATRIC" id="fig|889378.3.peg.370"/>
<accession>H9UG28</accession>
<protein>
    <recommendedName>
        <fullName evidence="6">Formate--tetrahydrofolate ligase</fullName>
        <ecNumber evidence="6">6.3.4.3</ecNumber>
    </recommendedName>
    <alternativeName>
        <fullName evidence="6">Formyltetrahydrofolate synthetase</fullName>
        <shortName evidence="6">FHS</shortName>
        <shortName evidence="6">FTHFS</shortName>
    </alternativeName>
</protein>
<dbReference type="OrthoDB" id="9761733at2"/>
<dbReference type="Gene3D" id="3.10.410.10">
    <property type="entry name" value="Formyltetrahydrofolate synthetase, domain 3"/>
    <property type="match status" value="1"/>
</dbReference>
<dbReference type="EMBL" id="CP003282">
    <property type="protein sequence ID" value="AFG36471.1"/>
    <property type="molecule type" value="Genomic_DNA"/>
</dbReference>
<dbReference type="HAMAP" id="MF_01543">
    <property type="entry name" value="FTHFS"/>
    <property type="match status" value="1"/>
</dbReference>
<dbReference type="Pfam" id="PF01268">
    <property type="entry name" value="FTHFS"/>
    <property type="match status" value="1"/>
</dbReference>
<evidence type="ECO:0000256" key="2">
    <source>
        <dbReference type="ARBA" id="ARBA00022563"/>
    </source>
</evidence>